<protein>
    <submittedName>
        <fullName evidence="4">Uncharacterized protein</fullName>
    </submittedName>
</protein>
<feature type="repeat" description="ANK" evidence="3">
    <location>
        <begin position="175"/>
        <end position="207"/>
    </location>
</feature>
<sequence>MGNFQIADLLISEAADPEQKSDLGLSALMTAIAYDQVRFAILLMERNVDNEARLGYAEIQDEHLGIYFEGDKRRSLGSTPLILASLKGQSEVVEYLINQGVNINSKTEHGITAVIAAAWAGHSRVVEILLINHCPLDAIPGDGFTALHYGALKGHVNVVRLLCESGANIEQTKSLGFTPLLEAALKGNSDVVELLLRYGANPSSVAQGVYGMNGFTALHLAAIIGHTRMATLLIENGCDFEIKTSEGFTALEIAEGRGHREIMRIIHERTNTTRGGKRMCVEA</sequence>
<dbReference type="AlphaFoldDB" id="A0AAD6N1X4"/>
<dbReference type="PANTHER" id="PTHR24171">
    <property type="entry name" value="ANKYRIN REPEAT DOMAIN-CONTAINING PROTEIN 39-RELATED"/>
    <property type="match status" value="1"/>
</dbReference>
<name>A0AAD6N1X4_9EURO</name>
<accession>A0AAD6N1X4</accession>
<dbReference type="PANTHER" id="PTHR24171:SF9">
    <property type="entry name" value="ANKYRIN REPEAT DOMAIN-CONTAINING PROTEIN 39"/>
    <property type="match status" value="1"/>
</dbReference>
<evidence type="ECO:0000256" key="2">
    <source>
        <dbReference type="ARBA" id="ARBA00023043"/>
    </source>
</evidence>
<evidence type="ECO:0000313" key="5">
    <source>
        <dbReference type="Proteomes" id="UP001215712"/>
    </source>
</evidence>
<dbReference type="PROSITE" id="PS50088">
    <property type="entry name" value="ANK_REPEAT"/>
    <property type="match status" value="4"/>
</dbReference>
<evidence type="ECO:0000256" key="3">
    <source>
        <dbReference type="PROSITE-ProRule" id="PRU00023"/>
    </source>
</evidence>
<keyword evidence="5" id="KW-1185">Reference proteome</keyword>
<keyword evidence="1" id="KW-0677">Repeat</keyword>
<comment type="caution">
    <text evidence="4">The sequence shown here is derived from an EMBL/GenBank/DDBJ whole genome shotgun (WGS) entry which is preliminary data.</text>
</comment>
<dbReference type="InterPro" id="IPR036770">
    <property type="entry name" value="Ankyrin_rpt-contain_sf"/>
</dbReference>
<gene>
    <name evidence="4" type="ORF">N7493_000972</name>
</gene>
<dbReference type="SMART" id="SM00248">
    <property type="entry name" value="ANK"/>
    <property type="match status" value="7"/>
</dbReference>
<dbReference type="Pfam" id="PF12796">
    <property type="entry name" value="Ank_2"/>
    <property type="match status" value="3"/>
</dbReference>
<dbReference type="Gene3D" id="1.25.40.20">
    <property type="entry name" value="Ankyrin repeat-containing domain"/>
    <property type="match status" value="1"/>
</dbReference>
<dbReference type="Proteomes" id="UP001215712">
    <property type="component" value="Unassembled WGS sequence"/>
</dbReference>
<dbReference type="InterPro" id="IPR002110">
    <property type="entry name" value="Ankyrin_rpt"/>
</dbReference>
<feature type="repeat" description="ANK" evidence="3">
    <location>
        <begin position="142"/>
        <end position="174"/>
    </location>
</feature>
<evidence type="ECO:0000313" key="4">
    <source>
        <dbReference type="EMBL" id="KAJ5741100.1"/>
    </source>
</evidence>
<dbReference type="EMBL" id="JAQJAN010000001">
    <property type="protein sequence ID" value="KAJ5741100.1"/>
    <property type="molecule type" value="Genomic_DNA"/>
</dbReference>
<reference evidence="4" key="1">
    <citation type="journal article" date="2023" name="IMA Fungus">
        <title>Comparative genomic study of the Penicillium genus elucidates a diverse pangenome and 15 lateral gene transfer events.</title>
        <authorList>
            <person name="Petersen C."/>
            <person name="Sorensen T."/>
            <person name="Nielsen M.R."/>
            <person name="Sondergaard T.E."/>
            <person name="Sorensen J.L."/>
            <person name="Fitzpatrick D.A."/>
            <person name="Frisvad J.C."/>
            <person name="Nielsen K.L."/>
        </authorList>
    </citation>
    <scope>NUCLEOTIDE SEQUENCE</scope>
    <source>
        <strain evidence="4">IBT 17514</strain>
    </source>
</reference>
<organism evidence="4 5">
    <name type="scientific">Penicillium malachiteum</name>
    <dbReference type="NCBI Taxonomy" id="1324776"/>
    <lineage>
        <taxon>Eukaryota</taxon>
        <taxon>Fungi</taxon>
        <taxon>Dikarya</taxon>
        <taxon>Ascomycota</taxon>
        <taxon>Pezizomycotina</taxon>
        <taxon>Eurotiomycetes</taxon>
        <taxon>Eurotiomycetidae</taxon>
        <taxon>Eurotiales</taxon>
        <taxon>Aspergillaceae</taxon>
        <taxon>Penicillium</taxon>
    </lineage>
</organism>
<feature type="repeat" description="ANK" evidence="3">
    <location>
        <begin position="76"/>
        <end position="108"/>
    </location>
</feature>
<feature type="repeat" description="ANK" evidence="3">
    <location>
        <begin position="213"/>
        <end position="245"/>
    </location>
</feature>
<proteinExistence type="predicted"/>
<evidence type="ECO:0000256" key="1">
    <source>
        <dbReference type="ARBA" id="ARBA00022737"/>
    </source>
</evidence>
<reference evidence="4" key="2">
    <citation type="submission" date="2023-01" db="EMBL/GenBank/DDBJ databases">
        <authorList>
            <person name="Petersen C."/>
        </authorList>
    </citation>
    <scope>NUCLEOTIDE SEQUENCE</scope>
    <source>
        <strain evidence="4">IBT 17514</strain>
    </source>
</reference>
<keyword evidence="2 3" id="KW-0040">ANK repeat</keyword>
<dbReference type="PROSITE" id="PS50297">
    <property type="entry name" value="ANK_REP_REGION"/>
    <property type="match status" value="4"/>
</dbReference>
<dbReference type="SUPFAM" id="SSF48403">
    <property type="entry name" value="Ankyrin repeat"/>
    <property type="match status" value="1"/>
</dbReference>
<dbReference type="PRINTS" id="PR01415">
    <property type="entry name" value="ANKYRIN"/>
</dbReference>